<proteinExistence type="inferred from homology"/>
<evidence type="ECO:0000313" key="5">
    <source>
        <dbReference type="EMBL" id="KIY96842.1"/>
    </source>
</evidence>
<keyword evidence="3" id="KW-0687">Ribonucleoprotein</keyword>
<dbReference type="InterPro" id="IPR036920">
    <property type="entry name" value="Ribosomal_uL16_sf"/>
</dbReference>
<evidence type="ECO:0000313" key="6">
    <source>
        <dbReference type="Proteomes" id="UP000054498"/>
    </source>
</evidence>
<dbReference type="GO" id="GO:0006412">
    <property type="term" value="P:translation"/>
    <property type="evidence" value="ECO:0007669"/>
    <property type="project" value="InterPro"/>
</dbReference>
<gene>
    <name evidence="5" type="ORF">MNEG_11120</name>
</gene>
<dbReference type="InterPro" id="IPR047873">
    <property type="entry name" value="Ribosomal_uL16"/>
</dbReference>
<reference evidence="5 6" key="1">
    <citation type="journal article" date="2013" name="BMC Genomics">
        <title>Reconstruction of the lipid metabolism for the microalga Monoraphidium neglectum from its genome sequence reveals characteristics suitable for biofuel production.</title>
        <authorList>
            <person name="Bogen C."/>
            <person name="Al-Dilaimi A."/>
            <person name="Albersmeier A."/>
            <person name="Wichmann J."/>
            <person name="Grundmann M."/>
            <person name="Rupp O."/>
            <person name="Lauersen K.J."/>
            <person name="Blifernez-Klassen O."/>
            <person name="Kalinowski J."/>
            <person name="Goesmann A."/>
            <person name="Mussgnug J.H."/>
            <person name="Kruse O."/>
        </authorList>
    </citation>
    <scope>NUCLEOTIDE SEQUENCE [LARGE SCALE GENOMIC DNA]</scope>
    <source>
        <strain evidence="5 6">SAG 48.87</strain>
    </source>
</reference>
<dbReference type="AlphaFoldDB" id="A0A0D2JAT4"/>
<dbReference type="GO" id="GO:0003735">
    <property type="term" value="F:structural constituent of ribosome"/>
    <property type="evidence" value="ECO:0007669"/>
    <property type="project" value="InterPro"/>
</dbReference>
<dbReference type="Gene3D" id="3.90.1170.10">
    <property type="entry name" value="Ribosomal protein L10e/L16"/>
    <property type="match status" value="1"/>
</dbReference>
<evidence type="ECO:0000256" key="2">
    <source>
        <dbReference type="ARBA" id="ARBA00022980"/>
    </source>
</evidence>
<dbReference type="PANTHER" id="PTHR11726">
    <property type="entry name" value="60S RIBOSOMAL PROTEIN L10"/>
    <property type="match status" value="1"/>
</dbReference>
<dbReference type="InterPro" id="IPR018255">
    <property type="entry name" value="Ribosomal_uL16_CS_euk_arc"/>
</dbReference>
<dbReference type="GO" id="GO:1990904">
    <property type="term" value="C:ribonucleoprotein complex"/>
    <property type="evidence" value="ECO:0007669"/>
    <property type="project" value="UniProtKB-KW"/>
</dbReference>
<dbReference type="RefSeq" id="XP_013895862.1">
    <property type="nucleotide sequence ID" value="XM_014040408.1"/>
</dbReference>
<dbReference type="FunFam" id="3.90.1170.10:FF:000002">
    <property type="entry name" value="60S ribosomal protein L10"/>
    <property type="match status" value="1"/>
</dbReference>
<dbReference type="NCBIfam" id="TIGR00279">
    <property type="entry name" value="uL16_euk_arch"/>
    <property type="match status" value="1"/>
</dbReference>
<organism evidence="5 6">
    <name type="scientific">Monoraphidium neglectum</name>
    <dbReference type="NCBI Taxonomy" id="145388"/>
    <lineage>
        <taxon>Eukaryota</taxon>
        <taxon>Viridiplantae</taxon>
        <taxon>Chlorophyta</taxon>
        <taxon>core chlorophytes</taxon>
        <taxon>Chlorophyceae</taxon>
        <taxon>CS clade</taxon>
        <taxon>Sphaeropleales</taxon>
        <taxon>Selenastraceae</taxon>
        <taxon>Monoraphidium</taxon>
    </lineage>
</organism>
<dbReference type="NCBIfam" id="NF003239">
    <property type="entry name" value="PRK04199.1-4"/>
    <property type="match status" value="1"/>
</dbReference>
<dbReference type="GO" id="GO:0010224">
    <property type="term" value="P:response to UV-B"/>
    <property type="evidence" value="ECO:0007669"/>
    <property type="project" value="UniProtKB-ARBA"/>
</dbReference>
<sequence>MSAARSSGLSDRPRCKQSKGKPYPKSRYCRGVPDPKIRIYDVGMKRADVDTFPCCVHLASWEKENVSSEALEAARVAANKYMTKNAGKESFHLRVRVHPFHVLRINKMLSCAGADRLQTGMRGAFGKPQGVAARVLIGQILMSIRCRDQHQGVAAEALRRAKFKFPGRQKIVTSRNWGFTPYSRDDFVQWRKEGRLVNSGVHATLLGARGAVADRAPEHLFASAARIHKIPVHPE</sequence>
<dbReference type="InterPro" id="IPR001197">
    <property type="entry name" value="Ribosomal_uL16_euk_arch"/>
</dbReference>
<dbReference type="GeneID" id="25728351"/>
<dbReference type="InterPro" id="IPR016180">
    <property type="entry name" value="Ribosomal_uL16_dom"/>
</dbReference>
<keyword evidence="6" id="KW-1185">Reference proteome</keyword>
<dbReference type="Pfam" id="PF00252">
    <property type="entry name" value="Ribosomal_L16"/>
    <property type="match status" value="1"/>
</dbReference>
<evidence type="ECO:0000256" key="1">
    <source>
        <dbReference type="ARBA" id="ARBA00008931"/>
    </source>
</evidence>
<dbReference type="KEGG" id="mng:MNEG_11120"/>
<dbReference type="SUPFAM" id="SSF54686">
    <property type="entry name" value="Ribosomal protein L16p/L10e"/>
    <property type="match status" value="1"/>
</dbReference>
<protein>
    <submittedName>
        <fullName evidence="5">60S ribosomal protein L10</fullName>
    </submittedName>
</protein>
<name>A0A0D2JAT4_9CHLO</name>
<dbReference type="GO" id="GO:0005840">
    <property type="term" value="C:ribosome"/>
    <property type="evidence" value="ECO:0007669"/>
    <property type="project" value="UniProtKB-KW"/>
</dbReference>
<dbReference type="Proteomes" id="UP000054498">
    <property type="component" value="Unassembled WGS sequence"/>
</dbReference>
<comment type="similarity">
    <text evidence="1">Belongs to the universal ribosomal protein uL16 family.</text>
</comment>
<evidence type="ECO:0000256" key="3">
    <source>
        <dbReference type="ARBA" id="ARBA00023274"/>
    </source>
</evidence>
<feature type="compositionally biased region" description="Basic residues" evidence="4">
    <location>
        <begin position="15"/>
        <end position="28"/>
    </location>
</feature>
<accession>A0A0D2JAT4</accession>
<evidence type="ECO:0000256" key="4">
    <source>
        <dbReference type="SAM" id="MobiDB-lite"/>
    </source>
</evidence>
<dbReference type="STRING" id="145388.A0A0D2JAT4"/>
<dbReference type="EMBL" id="KK102819">
    <property type="protein sequence ID" value="KIY96842.1"/>
    <property type="molecule type" value="Genomic_DNA"/>
</dbReference>
<dbReference type="OrthoDB" id="10258869at2759"/>
<keyword evidence="2 5" id="KW-0689">Ribosomal protein</keyword>
<dbReference type="PROSITE" id="PS01257">
    <property type="entry name" value="RIBOSOMAL_L10E"/>
    <property type="match status" value="1"/>
</dbReference>
<dbReference type="CDD" id="cd01433">
    <property type="entry name" value="Ribosomal_L16_L10e"/>
    <property type="match status" value="1"/>
</dbReference>
<feature type="region of interest" description="Disordered" evidence="4">
    <location>
        <begin position="1"/>
        <end position="28"/>
    </location>
</feature>